<dbReference type="InterPro" id="IPR022790">
    <property type="entry name" value="GH26_dom"/>
</dbReference>
<accession>A0A068NVY4</accession>
<evidence type="ECO:0000313" key="6">
    <source>
        <dbReference type="EMBL" id="AIE87683.1"/>
    </source>
</evidence>
<dbReference type="AlphaFoldDB" id="A0A068NVY4"/>
<dbReference type="SUPFAM" id="SSF51445">
    <property type="entry name" value="(Trans)glycosidases"/>
    <property type="match status" value="1"/>
</dbReference>
<organism evidence="6 7">
    <name type="scientific">Fimbriimonas ginsengisoli Gsoil 348</name>
    <dbReference type="NCBI Taxonomy" id="661478"/>
    <lineage>
        <taxon>Bacteria</taxon>
        <taxon>Bacillati</taxon>
        <taxon>Armatimonadota</taxon>
        <taxon>Fimbriimonadia</taxon>
        <taxon>Fimbriimonadales</taxon>
        <taxon>Fimbriimonadaceae</taxon>
        <taxon>Fimbriimonas</taxon>
    </lineage>
</organism>
<evidence type="ECO:0000256" key="4">
    <source>
        <dbReference type="PROSITE-ProRule" id="PRU01100"/>
    </source>
</evidence>
<dbReference type="HOGENOM" id="CLU_016930_2_0_0"/>
<dbReference type="Pfam" id="PF02156">
    <property type="entry name" value="Glyco_hydro_26"/>
    <property type="match status" value="1"/>
</dbReference>
<evidence type="ECO:0000256" key="1">
    <source>
        <dbReference type="ARBA" id="ARBA00007754"/>
    </source>
</evidence>
<dbReference type="PRINTS" id="PR00739">
    <property type="entry name" value="GLHYDRLASE26"/>
</dbReference>
<dbReference type="PANTHER" id="PTHR40079:SF4">
    <property type="entry name" value="GH26 DOMAIN-CONTAINING PROTEIN-RELATED"/>
    <property type="match status" value="1"/>
</dbReference>
<dbReference type="Gene3D" id="3.20.20.80">
    <property type="entry name" value="Glycosidases"/>
    <property type="match status" value="1"/>
</dbReference>
<keyword evidence="2 4" id="KW-0378">Hydrolase</keyword>
<dbReference type="GO" id="GO:0016985">
    <property type="term" value="F:mannan endo-1,4-beta-mannosidase activity"/>
    <property type="evidence" value="ECO:0007669"/>
    <property type="project" value="InterPro"/>
</dbReference>
<proteinExistence type="inferred from homology"/>
<feature type="active site" description="Proton donor" evidence="4">
    <location>
        <position position="183"/>
    </location>
</feature>
<comment type="similarity">
    <text evidence="1 4">Belongs to the glycosyl hydrolase 26 family.</text>
</comment>
<dbReference type="PANTHER" id="PTHR40079">
    <property type="entry name" value="MANNAN ENDO-1,4-BETA-MANNOSIDASE E-RELATED"/>
    <property type="match status" value="1"/>
</dbReference>
<dbReference type="OrthoDB" id="9816550at2"/>
<name>A0A068NVY4_FIMGI</name>
<sequence>MFMGLLAAVMLAPPTQKSADPRLQKEARGVMAYLQSIYGKKVIYGQSTNTGVGIGDWPNAEAMYKVAGKYPAMLSIDVYGWNPPHWGDSYRSVVASYVKDAGRWWRERHGFVTMQYHWGNPLAPDGTAWVGQPKTAPHVDVGRLVTPGTDENRAAMEDLRRTADAMQPLADGHVPILFRPLHEIDGGWFWWTDRQKPENTAALFRLIFDYFVKKRGFHNLIWVYSAGVQKDPVAFRKRFYPGSDYVDIAGVDIYSNQAGQDYRTDAYQNYYDTMRQVAPDKMLALCECDTVPSPAVMASKGPRWLYCLPWWAPGKDNPPDWVRQVANDPLMVTLDKLPKRF</sequence>
<protein>
    <submittedName>
        <fullName evidence="6">Glycoside hydrolase family 26</fullName>
    </submittedName>
</protein>
<dbReference type="InterPro" id="IPR017853">
    <property type="entry name" value="GH"/>
</dbReference>
<dbReference type="RefSeq" id="WP_025228430.1">
    <property type="nucleotide sequence ID" value="NZ_CP007139.1"/>
</dbReference>
<gene>
    <name evidence="6" type="ORF">OP10G_4315</name>
</gene>
<evidence type="ECO:0000256" key="2">
    <source>
        <dbReference type="ARBA" id="ARBA00022801"/>
    </source>
</evidence>
<evidence type="ECO:0000256" key="3">
    <source>
        <dbReference type="ARBA" id="ARBA00023295"/>
    </source>
</evidence>
<keyword evidence="3 4" id="KW-0326">Glycosidase</keyword>
<dbReference type="PROSITE" id="PS51764">
    <property type="entry name" value="GH26"/>
    <property type="match status" value="1"/>
</dbReference>
<evidence type="ECO:0000259" key="5">
    <source>
        <dbReference type="PROSITE" id="PS51764"/>
    </source>
</evidence>
<feature type="active site" description="Nucleophile" evidence="4">
    <location>
        <position position="287"/>
    </location>
</feature>
<dbReference type="STRING" id="661478.OP10G_4315"/>
<dbReference type="InterPro" id="IPR000805">
    <property type="entry name" value="Glyco_hydro_26"/>
</dbReference>
<dbReference type="eggNOG" id="COG4124">
    <property type="taxonomic scope" value="Bacteria"/>
</dbReference>
<dbReference type="Proteomes" id="UP000027982">
    <property type="component" value="Chromosome"/>
</dbReference>
<dbReference type="KEGG" id="fgi:OP10G_4315"/>
<evidence type="ECO:0000313" key="7">
    <source>
        <dbReference type="Proteomes" id="UP000027982"/>
    </source>
</evidence>
<keyword evidence="7" id="KW-1185">Reference proteome</keyword>
<dbReference type="GO" id="GO:0006080">
    <property type="term" value="P:substituted mannan metabolic process"/>
    <property type="evidence" value="ECO:0007669"/>
    <property type="project" value="InterPro"/>
</dbReference>
<dbReference type="EMBL" id="CP007139">
    <property type="protein sequence ID" value="AIE87683.1"/>
    <property type="molecule type" value="Genomic_DNA"/>
</dbReference>
<feature type="domain" description="GH26" evidence="5">
    <location>
        <begin position="25"/>
        <end position="335"/>
    </location>
</feature>
<reference evidence="6 7" key="1">
    <citation type="journal article" date="2014" name="PLoS ONE">
        <title>The first complete genome sequence of the class fimbriimonadia in the phylum armatimonadetes.</title>
        <authorList>
            <person name="Hu Z.Y."/>
            <person name="Wang Y.Z."/>
            <person name="Im W.T."/>
            <person name="Wang S.Y."/>
            <person name="Zhao G.P."/>
            <person name="Zheng H.J."/>
            <person name="Quan Z.X."/>
        </authorList>
    </citation>
    <scope>NUCLEOTIDE SEQUENCE [LARGE SCALE GENOMIC DNA]</scope>
    <source>
        <strain evidence="6">Gsoil 348</strain>
    </source>
</reference>